<dbReference type="InterPro" id="IPR001207">
    <property type="entry name" value="Transposase_mutator"/>
</dbReference>
<proteinExistence type="inferred from homology"/>
<evidence type="ECO:0000256" key="2">
    <source>
        <dbReference type="ARBA" id="ARBA00010961"/>
    </source>
</evidence>
<dbReference type="GO" id="GO:0006313">
    <property type="term" value="P:DNA transposition"/>
    <property type="evidence" value="ECO:0007669"/>
    <property type="project" value="UniProtKB-UniRule"/>
</dbReference>
<dbReference type="Proteomes" id="UP000640299">
    <property type="component" value="Chromosome"/>
</dbReference>
<organism evidence="7 8">
    <name type="scientific">Mammaliicoccus sciuri</name>
    <name type="common">Staphylococcus sciuri</name>
    <dbReference type="NCBI Taxonomy" id="1296"/>
    <lineage>
        <taxon>Bacteria</taxon>
        <taxon>Bacillati</taxon>
        <taxon>Bacillota</taxon>
        <taxon>Bacilli</taxon>
        <taxon>Bacillales</taxon>
        <taxon>Staphylococcaceae</taxon>
        <taxon>Mammaliicoccus</taxon>
    </lineage>
</organism>
<evidence type="ECO:0000256" key="5">
    <source>
        <dbReference type="ARBA" id="ARBA00023172"/>
    </source>
</evidence>
<comment type="function">
    <text evidence="1 6">Required for the transposition of the insertion element.</text>
</comment>
<reference evidence="7" key="1">
    <citation type="submission" date="2021-02" db="EMBL/GenBank/DDBJ databases">
        <title>cfr and optrA-positive Staphylococcus spp.</title>
        <authorList>
            <person name="Chen L."/>
        </authorList>
    </citation>
    <scope>NUCLEOTIDE SEQUENCE</scope>
    <source>
        <strain evidence="7">GDQ20D70P</strain>
    </source>
</reference>
<sequence length="150" mass="16867">MTQLNVNLDYEELASAIFGSDMNASMKTIAMTVINAYMEMERDKYVNAGYKQKNSGRNAQRNGYYERDFLMPIGNLTLKVPRTRDGEFTTEVFNQYSHSDQSLILAMTEAYINGVSTRNVNKIVESLTGKSVSKSTVSGVIKNLDPEIKE</sequence>
<evidence type="ECO:0000256" key="3">
    <source>
        <dbReference type="ARBA" id="ARBA00022578"/>
    </source>
</evidence>
<dbReference type="PANTHER" id="PTHR33217">
    <property type="entry name" value="TRANSPOSASE FOR INSERTION SEQUENCE ELEMENT IS1081"/>
    <property type="match status" value="1"/>
</dbReference>
<name>A0AB37HIJ6_MAMSC</name>
<dbReference type="GO" id="GO:0004803">
    <property type="term" value="F:transposase activity"/>
    <property type="evidence" value="ECO:0007669"/>
    <property type="project" value="UniProtKB-UniRule"/>
</dbReference>
<accession>A0AB37HIJ6</accession>
<keyword evidence="3 6" id="KW-0815">Transposition</keyword>
<evidence type="ECO:0000313" key="8">
    <source>
        <dbReference type="Proteomes" id="UP000640299"/>
    </source>
</evidence>
<dbReference type="AlphaFoldDB" id="A0AB37HIJ6"/>
<evidence type="ECO:0000256" key="4">
    <source>
        <dbReference type="ARBA" id="ARBA00023125"/>
    </source>
</evidence>
<dbReference type="Pfam" id="PF00872">
    <property type="entry name" value="Transposase_mut"/>
    <property type="match status" value="1"/>
</dbReference>
<keyword evidence="4 6" id="KW-0238">DNA-binding</keyword>
<keyword evidence="6" id="KW-0814">Transposable element</keyword>
<dbReference type="PANTHER" id="PTHR33217:SF7">
    <property type="entry name" value="TRANSPOSASE FOR INSERTION SEQUENCE ELEMENT IS1081"/>
    <property type="match status" value="1"/>
</dbReference>
<dbReference type="GO" id="GO:0003677">
    <property type="term" value="F:DNA binding"/>
    <property type="evidence" value="ECO:0007669"/>
    <property type="project" value="UniProtKB-UniRule"/>
</dbReference>
<evidence type="ECO:0000256" key="1">
    <source>
        <dbReference type="ARBA" id="ARBA00002190"/>
    </source>
</evidence>
<evidence type="ECO:0000256" key="6">
    <source>
        <dbReference type="RuleBase" id="RU365089"/>
    </source>
</evidence>
<dbReference type="EMBL" id="CP069389">
    <property type="protein sequence ID" value="QRN89983.1"/>
    <property type="molecule type" value="Genomic_DNA"/>
</dbReference>
<evidence type="ECO:0000313" key="7">
    <source>
        <dbReference type="EMBL" id="QRN89983.1"/>
    </source>
</evidence>
<gene>
    <name evidence="7" type="ORF">JRU67_07840</name>
</gene>
<comment type="similarity">
    <text evidence="2 6">Belongs to the transposase mutator family.</text>
</comment>
<keyword evidence="5 6" id="KW-0233">DNA recombination</keyword>
<protein>
    <recommendedName>
        <fullName evidence="6">Mutator family transposase</fullName>
    </recommendedName>
</protein>